<feature type="transmembrane region" description="Helical" evidence="1">
    <location>
        <begin position="6"/>
        <end position="24"/>
    </location>
</feature>
<sequence length="60" mass="6821">MQTLYILFSFLTSVGILIMVYAFYRDFKKLTLLQKIALILVSISGLMPMLLGMIEGFLSN</sequence>
<reference evidence="2 3" key="1">
    <citation type="submission" date="2014-12" db="EMBL/GenBank/DDBJ databases">
        <title>Draft genome sequences of 29 type strains of Enterococci.</title>
        <authorList>
            <person name="Zhong Z."/>
            <person name="Sun Z."/>
            <person name="Liu W."/>
            <person name="Zhang W."/>
            <person name="Zhang H."/>
        </authorList>
    </citation>
    <scope>NUCLEOTIDE SEQUENCE [LARGE SCALE GENOMIC DNA]</scope>
    <source>
        <strain evidence="2 3">DSM 22802</strain>
    </source>
</reference>
<keyword evidence="1" id="KW-1133">Transmembrane helix</keyword>
<protein>
    <submittedName>
        <fullName evidence="2">Uncharacterized protein</fullName>
    </submittedName>
</protein>
<keyword evidence="1" id="KW-0812">Transmembrane</keyword>
<keyword evidence="1" id="KW-0472">Membrane</keyword>
<evidence type="ECO:0000313" key="3">
    <source>
        <dbReference type="Proteomes" id="UP000183700"/>
    </source>
</evidence>
<keyword evidence="3" id="KW-1185">Reference proteome</keyword>
<accession>A0A1L8SVL6</accession>
<evidence type="ECO:0000256" key="1">
    <source>
        <dbReference type="SAM" id="Phobius"/>
    </source>
</evidence>
<evidence type="ECO:0000313" key="2">
    <source>
        <dbReference type="EMBL" id="OJG36159.1"/>
    </source>
</evidence>
<dbReference type="EMBL" id="JXKM01000004">
    <property type="protein sequence ID" value="OJG36159.1"/>
    <property type="molecule type" value="Genomic_DNA"/>
</dbReference>
<dbReference type="RefSeq" id="WP_071862101.1">
    <property type="nucleotide sequence ID" value="NZ_CAURXW010000033.1"/>
</dbReference>
<dbReference type="OrthoDB" id="2300285at2"/>
<organism evidence="2 3">
    <name type="scientific">Enterococcus devriesei</name>
    <dbReference type="NCBI Taxonomy" id="319970"/>
    <lineage>
        <taxon>Bacteria</taxon>
        <taxon>Bacillati</taxon>
        <taxon>Bacillota</taxon>
        <taxon>Bacilli</taxon>
        <taxon>Lactobacillales</taxon>
        <taxon>Enterococcaceae</taxon>
        <taxon>Enterococcus</taxon>
    </lineage>
</organism>
<dbReference type="Proteomes" id="UP000183700">
    <property type="component" value="Unassembled WGS sequence"/>
</dbReference>
<comment type="caution">
    <text evidence="2">The sequence shown here is derived from an EMBL/GenBank/DDBJ whole genome shotgun (WGS) entry which is preliminary data.</text>
</comment>
<feature type="transmembrane region" description="Helical" evidence="1">
    <location>
        <begin position="36"/>
        <end position="58"/>
    </location>
</feature>
<dbReference type="AlphaFoldDB" id="A0A1L8SVL6"/>
<proteinExistence type="predicted"/>
<gene>
    <name evidence="2" type="ORF">RV00_GL002303</name>
</gene>
<name>A0A1L8SVL6_9ENTE</name>